<evidence type="ECO:0000256" key="3">
    <source>
        <dbReference type="ARBA" id="ARBA00022777"/>
    </source>
</evidence>
<evidence type="ECO:0000256" key="4">
    <source>
        <dbReference type="ARBA" id="ARBA00022840"/>
    </source>
</evidence>
<dbReference type="SUPFAM" id="SSF56112">
    <property type="entry name" value="Protein kinase-like (PK-like)"/>
    <property type="match status" value="1"/>
</dbReference>
<evidence type="ECO:0000259" key="5">
    <source>
        <dbReference type="PROSITE" id="PS50011"/>
    </source>
</evidence>
<protein>
    <submittedName>
        <fullName evidence="6">Mitosis inhibitor protein kinase swe1</fullName>
        <ecNumber evidence="6">2.7.11.1</ecNumber>
    </submittedName>
</protein>
<dbReference type="InterPro" id="IPR011009">
    <property type="entry name" value="Kinase-like_dom_sf"/>
</dbReference>
<dbReference type="Pfam" id="PF00069">
    <property type="entry name" value="Pkinase"/>
    <property type="match status" value="1"/>
</dbReference>
<dbReference type="Proteomes" id="UP001150925">
    <property type="component" value="Unassembled WGS sequence"/>
</dbReference>
<dbReference type="PANTHER" id="PTHR11042">
    <property type="entry name" value="EUKARYOTIC TRANSLATION INITIATION FACTOR 2-ALPHA KINASE EIF2-ALPHA KINASE -RELATED"/>
    <property type="match status" value="1"/>
</dbReference>
<gene>
    <name evidence="6" type="primary">SWE1</name>
    <name evidence="6" type="ORF">IWQ62_004995</name>
</gene>
<accession>A0A9W8ARN0</accession>
<keyword evidence="2" id="KW-0547">Nucleotide-binding</keyword>
<dbReference type="OrthoDB" id="5337378at2759"/>
<comment type="caution">
    <text evidence="6">The sequence shown here is derived from an EMBL/GenBank/DDBJ whole genome shotgun (WGS) entry which is preliminary data.</text>
</comment>
<dbReference type="InterPro" id="IPR000719">
    <property type="entry name" value="Prot_kinase_dom"/>
</dbReference>
<keyword evidence="1 6" id="KW-0808">Transferase</keyword>
<proteinExistence type="predicted"/>
<dbReference type="EC" id="2.7.11.1" evidence="6"/>
<dbReference type="InterPro" id="IPR050339">
    <property type="entry name" value="CC_SR_Kinase"/>
</dbReference>
<keyword evidence="3" id="KW-0418">Kinase</keyword>
<name>A0A9W8ARN0_9FUNG</name>
<dbReference type="GO" id="GO:0110031">
    <property type="term" value="P:negative regulation of G2/MI transition of meiotic cell cycle"/>
    <property type="evidence" value="ECO:0007669"/>
    <property type="project" value="TreeGrafter"/>
</dbReference>
<dbReference type="PANTHER" id="PTHR11042:SF190">
    <property type="entry name" value="MITOSIS INHIBITOR PROTEIN KINASE MIK1"/>
    <property type="match status" value="1"/>
</dbReference>
<dbReference type="Gene3D" id="1.10.510.10">
    <property type="entry name" value="Transferase(Phosphotransferase) domain 1"/>
    <property type="match status" value="1"/>
</dbReference>
<evidence type="ECO:0000256" key="1">
    <source>
        <dbReference type="ARBA" id="ARBA00022679"/>
    </source>
</evidence>
<evidence type="ECO:0000256" key="2">
    <source>
        <dbReference type="ARBA" id="ARBA00022741"/>
    </source>
</evidence>
<evidence type="ECO:0000313" key="6">
    <source>
        <dbReference type="EMBL" id="KAJ1957901.1"/>
    </source>
</evidence>
<dbReference type="GO" id="GO:0005524">
    <property type="term" value="F:ATP binding"/>
    <property type="evidence" value="ECO:0007669"/>
    <property type="project" value="UniProtKB-KW"/>
</dbReference>
<dbReference type="GO" id="GO:0005634">
    <property type="term" value="C:nucleus"/>
    <property type="evidence" value="ECO:0007669"/>
    <property type="project" value="TreeGrafter"/>
</dbReference>
<dbReference type="PROSITE" id="PS50011">
    <property type="entry name" value="PROTEIN_KINASE_DOM"/>
    <property type="match status" value="1"/>
</dbReference>
<keyword evidence="4" id="KW-0067">ATP-binding</keyword>
<dbReference type="GO" id="GO:0005737">
    <property type="term" value="C:cytoplasm"/>
    <property type="evidence" value="ECO:0007669"/>
    <property type="project" value="TreeGrafter"/>
</dbReference>
<reference evidence="6" key="1">
    <citation type="submission" date="2022-07" db="EMBL/GenBank/DDBJ databases">
        <title>Phylogenomic reconstructions and comparative analyses of Kickxellomycotina fungi.</title>
        <authorList>
            <person name="Reynolds N.K."/>
            <person name="Stajich J.E."/>
            <person name="Barry K."/>
            <person name="Grigoriev I.V."/>
            <person name="Crous P."/>
            <person name="Smith M.E."/>
        </authorList>
    </citation>
    <scope>NUCLEOTIDE SEQUENCE</scope>
    <source>
        <strain evidence="6">RSA 1196</strain>
    </source>
</reference>
<evidence type="ECO:0000313" key="7">
    <source>
        <dbReference type="Proteomes" id="UP001150925"/>
    </source>
</evidence>
<dbReference type="EMBL" id="JANBPY010001868">
    <property type="protein sequence ID" value="KAJ1957901.1"/>
    <property type="molecule type" value="Genomic_DNA"/>
</dbReference>
<dbReference type="GO" id="GO:0004674">
    <property type="term" value="F:protein serine/threonine kinase activity"/>
    <property type="evidence" value="ECO:0007669"/>
    <property type="project" value="UniProtKB-EC"/>
</dbReference>
<dbReference type="AlphaFoldDB" id="A0A9W8ARN0"/>
<organism evidence="6 7">
    <name type="scientific">Dispira parvispora</name>
    <dbReference type="NCBI Taxonomy" id="1520584"/>
    <lineage>
        <taxon>Eukaryota</taxon>
        <taxon>Fungi</taxon>
        <taxon>Fungi incertae sedis</taxon>
        <taxon>Zoopagomycota</taxon>
        <taxon>Kickxellomycotina</taxon>
        <taxon>Dimargaritomycetes</taxon>
        <taxon>Dimargaritales</taxon>
        <taxon>Dimargaritaceae</taxon>
        <taxon>Dispira</taxon>
    </lineage>
</organism>
<feature type="domain" description="Protein kinase" evidence="5">
    <location>
        <begin position="1"/>
        <end position="107"/>
    </location>
</feature>
<keyword evidence="7" id="KW-1185">Reference proteome</keyword>
<sequence>MAAHLPLDGPEGDREGDREYIAPEILSGQYGKPADVFSLGLVLLEMTANIVLPDNGPAWQKLRSGDLSDCQFDSSTSPELVQLISQMVQPLPDDRPTIDMIIEHPCVRKALTLSTK</sequence>
<dbReference type="GO" id="GO:0004713">
    <property type="term" value="F:protein tyrosine kinase activity"/>
    <property type="evidence" value="ECO:0007669"/>
    <property type="project" value="TreeGrafter"/>
</dbReference>